<proteinExistence type="predicted"/>
<accession>A0A2Z5GAS3</accession>
<dbReference type="AlphaFoldDB" id="A0A2Z5GAS3"/>
<evidence type="ECO:0000313" key="1">
    <source>
        <dbReference type="EMBL" id="AXC15715.1"/>
    </source>
</evidence>
<evidence type="ECO:0000313" key="2">
    <source>
        <dbReference type="Proteomes" id="UP000253606"/>
    </source>
</evidence>
<dbReference type="Proteomes" id="UP000253606">
    <property type="component" value="Chromosome"/>
</dbReference>
<reference evidence="1 2" key="1">
    <citation type="journal article" date="2018" name="Front. Microbiol.">
        <title>Hydrolytic Capabilities as a Key to Environmental Success: Chitinolytic and Cellulolytic Acidobacteria From Acidic Sub-arctic Soils and Boreal Peatlands.</title>
        <authorList>
            <person name="Belova S.E."/>
            <person name="Ravin N.V."/>
            <person name="Pankratov T.A."/>
            <person name="Rakitin A.L."/>
            <person name="Ivanova A.A."/>
            <person name="Beletsky A.V."/>
            <person name="Mardanov A.V."/>
            <person name="Sinninghe Damste J.S."/>
            <person name="Dedysh S.N."/>
        </authorList>
    </citation>
    <scope>NUCLEOTIDE SEQUENCE [LARGE SCALE GENOMIC DNA]</scope>
    <source>
        <strain evidence="1 2">SBC82</strain>
    </source>
</reference>
<name>A0A2Z5GAS3_9BACT</name>
<protein>
    <submittedName>
        <fullName evidence="1">Uncharacterized protein</fullName>
    </submittedName>
</protein>
<dbReference type="KEGG" id="abas:ACPOL_6489"/>
<dbReference type="EMBL" id="CP030840">
    <property type="protein sequence ID" value="AXC15715.1"/>
    <property type="molecule type" value="Genomic_DNA"/>
</dbReference>
<gene>
    <name evidence="1" type="ORF">ACPOL_6489</name>
</gene>
<sequence>MLLLQRKRSVVEVPFYTGRLAVVAKKKALKHYVFLAM</sequence>
<organism evidence="1 2">
    <name type="scientific">Acidisarcina polymorpha</name>
    <dbReference type="NCBI Taxonomy" id="2211140"/>
    <lineage>
        <taxon>Bacteria</taxon>
        <taxon>Pseudomonadati</taxon>
        <taxon>Acidobacteriota</taxon>
        <taxon>Terriglobia</taxon>
        <taxon>Terriglobales</taxon>
        <taxon>Acidobacteriaceae</taxon>
        <taxon>Acidisarcina</taxon>
    </lineage>
</organism>
<keyword evidence="2" id="KW-1185">Reference proteome</keyword>